<evidence type="ECO:0000313" key="8">
    <source>
        <dbReference type="Proteomes" id="UP000051562"/>
    </source>
</evidence>
<reference evidence="7 9" key="2">
    <citation type="submission" date="2017-02" db="EMBL/GenBank/DDBJ databases">
        <authorList>
            <person name="Peterson S.W."/>
        </authorList>
    </citation>
    <scope>NUCLEOTIDE SEQUENCE [LARGE SCALE GENOMIC DNA]</scope>
    <source>
        <strain evidence="7 9">DSM 9653</strain>
    </source>
</reference>
<evidence type="ECO:0000256" key="3">
    <source>
        <dbReference type="ARBA" id="ARBA00023163"/>
    </source>
</evidence>
<keyword evidence="3" id="KW-0804">Transcription</keyword>
<evidence type="ECO:0000256" key="4">
    <source>
        <dbReference type="SAM" id="MobiDB-lite"/>
    </source>
</evidence>
<dbReference type="InterPro" id="IPR011991">
    <property type="entry name" value="ArsR-like_HTH"/>
</dbReference>
<dbReference type="InterPro" id="IPR036388">
    <property type="entry name" value="WH-like_DNA-bd_sf"/>
</dbReference>
<feature type="region of interest" description="Disordered" evidence="4">
    <location>
        <begin position="135"/>
        <end position="162"/>
    </location>
</feature>
<dbReference type="PANTHER" id="PTHR33164">
    <property type="entry name" value="TRANSCRIPTIONAL REGULATOR, MARR FAMILY"/>
    <property type="match status" value="1"/>
</dbReference>
<dbReference type="STRING" id="53254.SAMN05660750_03633"/>
<proteinExistence type="predicted"/>
<dbReference type="Pfam" id="PF12802">
    <property type="entry name" value="MarR_2"/>
    <property type="match status" value="1"/>
</dbReference>
<feature type="domain" description="HTH marR-type" evidence="5">
    <location>
        <begin position="6"/>
        <end position="137"/>
    </location>
</feature>
<accession>A0A0Q3SYX1</accession>
<protein>
    <submittedName>
        <fullName evidence="7">DNA-binding transcriptional regulator, MarR family</fullName>
    </submittedName>
</protein>
<dbReference type="Proteomes" id="UP000190130">
    <property type="component" value="Unassembled WGS sequence"/>
</dbReference>
<dbReference type="AlphaFoldDB" id="A0A0Q3SYX1"/>
<dbReference type="GO" id="GO:0003677">
    <property type="term" value="F:DNA binding"/>
    <property type="evidence" value="ECO:0007669"/>
    <property type="project" value="UniProtKB-KW"/>
</dbReference>
<reference evidence="6 8" key="1">
    <citation type="submission" date="2015-10" db="EMBL/GenBank/DDBJ databases">
        <title>Draft genome of Bosea thiooxidans.</title>
        <authorList>
            <person name="Wang X."/>
        </authorList>
    </citation>
    <scope>NUCLEOTIDE SEQUENCE [LARGE SCALE GENOMIC DNA]</scope>
    <source>
        <strain evidence="6 8">CGMCC 9174</strain>
    </source>
</reference>
<evidence type="ECO:0000256" key="2">
    <source>
        <dbReference type="ARBA" id="ARBA00023125"/>
    </source>
</evidence>
<dbReference type="GO" id="GO:0006950">
    <property type="term" value="P:response to stress"/>
    <property type="evidence" value="ECO:0007669"/>
    <property type="project" value="TreeGrafter"/>
</dbReference>
<evidence type="ECO:0000256" key="1">
    <source>
        <dbReference type="ARBA" id="ARBA00023015"/>
    </source>
</evidence>
<dbReference type="GO" id="GO:0003700">
    <property type="term" value="F:DNA-binding transcription factor activity"/>
    <property type="evidence" value="ECO:0007669"/>
    <property type="project" value="InterPro"/>
</dbReference>
<dbReference type="CDD" id="cd00090">
    <property type="entry name" value="HTH_ARSR"/>
    <property type="match status" value="1"/>
</dbReference>
<evidence type="ECO:0000313" key="7">
    <source>
        <dbReference type="EMBL" id="SKC01170.1"/>
    </source>
</evidence>
<keyword evidence="2 7" id="KW-0238">DNA-binding</keyword>
<feature type="compositionally biased region" description="Acidic residues" evidence="4">
    <location>
        <begin position="145"/>
        <end position="162"/>
    </location>
</feature>
<dbReference type="SUPFAM" id="SSF46785">
    <property type="entry name" value="Winged helix' DNA-binding domain"/>
    <property type="match status" value="1"/>
</dbReference>
<keyword evidence="1" id="KW-0805">Transcription regulation</keyword>
<dbReference type="PANTHER" id="PTHR33164:SF64">
    <property type="entry name" value="TRANSCRIPTIONAL REGULATOR SLYA"/>
    <property type="match status" value="1"/>
</dbReference>
<gene>
    <name evidence="6" type="ORF">ARD30_04435</name>
    <name evidence="7" type="ORF">SAMN05660750_03633</name>
</gene>
<dbReference type="Proteomes" id="UP000051562">
    <property type="component" value="Unassembled WGS sequence"/>
</dbReference>
<evidence type="ECO:0000313" key="6">
    <source>
        <dbReference type="EMBL" id="KQK30570.1"/>
    </source>
</evidence>
<evidence type="ECO:0000313" key="9">
    <source>
        <dbReference type="Proteomes" id="UP000190130"/>
    </source>
</evidence>
<evidence type="ECO:0000259" key="5">
    <source>
        <dbReference type="PROSITE" id="PS50995"/>
    </source>
</evidence>
<keyword evidence="8" id="KW-1185">Reference proteome</keyword>
<dbReference type="EMBL" id="LMAR01000034">
    <property type="protein sequence ID" value="KQK30570.1"/>
    <property type="molecule type" value="Genomic_DNA"/>
</dbReference>
<dbReference type="RefSeq" id="WP_055728101.1">
    <property type="nucleotide sequence ID" value="NZ_FUYX01000010.1"/>
</dbReference>
<dbReference type="SMART" id="SM00347">
    <property type="entry name" value="HTH_MARR"/>
    <property type="match status" value="1"/>
</dbReference>
<dbReference type="PRINTS" id="PR00598">
    <property type="entry name" value="HTHMARR"/>
</dbReference>
<sequence>MTKALEKSVGRALLVTARLHRSRMGERLNGLGLFPGQEQALKALQPAPMTMGELAALLRVKPPTVSKTIGRLSLQGLVTREGGNRDGRLVQVALTEAGHKTAAELDAVWNDVEEELLDKLDGKERKQLRKLLRKASKGLSKAGAETDDADADADLDEADSDA</sequence>
<dbReference type="Gene3D" id="1.10.10.10">
    <property type="entry name" value="Winged helix-like DNA-binding domain superfamily/Winged helix DNA-binding domain"/>
    <property type="match status" value="1"/>
</dbReference>
<dbReference type="InterPro" id="IPR039422">
    <property type="entry name" value="MarR/SlyA-like"/>
</dbReference>
<organism evidence="6 8">
    <name type="scientific">Bosea thiooxidans</name>
    <dbReference type="NCBI Taxonomy" id="53254"/>
    <lineage>
        <taxon>Bacteria</taxon>
        <taxon>Pseudomonadati</taxon>
        <taxon>Pseudomonadota</taxon>
        <taxon>Alphaproteobacteria</taxon>
        <taxon>Hyphomicrobiales</taxon>
        <taxon>Boseaceae</taxon>
        <taxon>Bosea</taxon>
    </lineage>
</organism>
<name>A0A0Q3SYX1_9HYPH</name>
<dbReference type="EMBL" id="FUYX01000010">
    <property type="protein sequence ID" value="SKC01170.1"/>
    <property type="molecule type" value="Genomic_DNA"/>
</dbReference>
<dbReference type="OrthoDB" id="8448256at2"/>
<dbReference type="InterPro" id="IPR036390">
    <property type="entry name" value="WH_DNA-bd_sf"/>
</dbReference>
<dbReference type="PROSITE" id="PS50995">
    <property type="entry name" value="HTH_MARR_2"/>
    <property type="match status" value="1"/>
</dbReference>
<dbReference type="InterPro" id="IPR000835">
    <property type="entry name" value="HTH_MarR-typ"/>
</dbReference>